<name>A0A9D3P7E8_9TELE</name>
<dbReference type="GO" id="GO:0005576">
    <property type="term" value="C:extracellular region"/>
    <property type="evidence" value="ECO:0007669"/>
    <property type="project" value="UniProtKB-SubCell"/>
</dbReference>
<dbReference type="InterPro" id="IPR057615">
    <property type="entry name" value="Ig_VWA7"/>
</dbReference>
<proteinExistence type="predicted"/>
<dbReference type="InterPro" id="IPR056475">
    <property type="entry name" value="GBD_Hemicentin/VWA7"/>
</dbReference>
<evidence type="ECO:0000259" key="7">
    <source>
        <dbReference type="Pfam" id="PF25106"/>
    </source>
</evidence>
<evidence type="ECO:0000256" key="4">
    <source>
        <dbReference type="ARBA" id="ARBA00023180"/>
    </source>
</evidence>
<keyword evidence="3" id="KW-0732">Signal</keyword>
<dbReference type="EMBL" id="JAHKSW010000003">
    <property type="protein sequence ID" value="KAG7333827.1"/>
    <property type="molecule type" value="Genomic_DNA"/>
</dbReference>
<evidence type="ECO:0008006" key="11">
    <source>
        <dbReference type="Google" id="ProtNLM"/>
    </source>
</evidence>
<accession>A0A9D3P7E8</accession>
<keyword evidence="2" id="KW-0964">Secreted</keyword>
<feature type="domain" description="VWA7 Ig-like" evidence="6">
    <location>
        <begin position="1709"/>
        <end position="1808"/>
    </location>
</feature>
<dbReference type="Pfam" id="PF25106">
    <property type="entry name" value="VWA_4"/>
    <property type="match status" value="2"/>
</dbReference>
<dbReference type="InterPro" id="IPR036465">
    <property type="entry name" value="vWFA_dom_sf"/>
</dbReference>
<dbReference type="Pfam" id="PF25107">
    <property type="entry name" value="VWA7_N"/>
    <property type="match status" value="2"/>
</dbReference>
<evidence type="ECO:0000256" key="1">
    <source>
        <dbReference type="ARBA" id="ARBA00004613"/>
    </source>
</evidence>
<reference evidence="9 10" key="1">
    <citation type="submission" date="2021-06" db="EMBL/GenBank/DDBJ databases">
        <title>Chromosome-level genome assembly of the red-tail catfish (Hemibagrus wyckioides).</title>
        <authorList>
            <person name="Shao F."/>
        </authorList>
    </citation>
    <scope>NUCLEOTIDE SEQUENCE [LARGE SCALE GENOMIC DNA]</scope>
    <source>
        <strain evidence="9">EC202008001</strain>
        <tissue evidence="9">Blood</tissue>
    </source>
</reference>
<dbReference type="Proteomes" id="UP000824219">
    <property type="component" value="Linkage Group LG03"/>
</dbReference>
<dbReference type="PANTHER" id="PTHR14905">
    <property type="entry name" value="NG37"/>
    <property type="match status" value="1"/>
</dbReference>
<organism evidence="9 10">
    <name type="scientific">Hemibagrus wyckioides</name>
    <dbReference type="NCBI Taxonomy" id="337641"/>
    <lineage>
        <taxon>Eukaryota</taxon>
        <taxon>Metazoa</taxon>
        <taxon>Chordata</taxon>
        <taxon>Craniata</taxon>
        <taxon>Vertebrata</taxon>
        <taxon>Euteleostomi</taxon>
        <taxon>Actinopterygii</taxon>
        <taxon>Neopterygii</taxon>
        <taxon>Teleostei</taxon>
        <taxon>Ostariophysi</taxon>
        <taxon>Siluriformes</taxon>
        <taxon>Bagridae</taxon>
        <taxon>Hemibagrus</taxon>
    </lineage>
</organism>
<comment type="subcellular location">
    <subcellularLocation>
        <location evidence="1">Secreted</location>
    </subcellularLocation>
</comment>
<dbReference type="Pfam" id="PF23560">
    <property type="entry name" value="GBD_Hemicentin"/>
    <property type="match status" value="2"/>
</dbReference>
<evidence type="ECO:0000259" key="8">
    <source>
        <dbReference type="Pfam" id="PF25107"/>
    </source>
</evidence>
<keyword evidence="4" id="KW-0325">Glycoprotein</keyword>
<feature type="domain" description="Hemicentin/VWA7 galactose-binding" evidence="5">
    <location>
        <begin position="527"/>
        <end position="623"/>
    </location>
</feature>
<feature type="domain" description="Hemicentin/VWA7 galactose-binding" evidence="5">
    <location>
        <begin position="1497"/>
        <end position="1593"/>
    </location>
</feature>
<evidence type="ECO:0000313" key="10">
    <source>
        <dbReference type="Proteomes" id="UP000824219"/>
    </source>
</evidence>
<keyword evidence="10" id="KW-1185">Reference proteome</keyword>
<evidence type="ECO:0000259" key="6">
    <source>
        <dbReference type="Pfam" id="PF23619"/>
    </source>
</evidence>
<gene>
    <name evidence="9" type="ORF">KOW79_002234</name>
</gene>
<evidence type="ECO:0000256" key="2">
    <source>
        <dbReference type="ARBA" id="ARBA00022525"/>
    </source>
</evidence>
<dbReference type="PANTHER" id="PTHR14905:SF22">
    <property type="entry name" value="VON WILLEBRAND FACTOR A DOMAIN-CONTAINING PROTEIN 7-LIKE"/>
    <property type="match status" value="1"/>
</dbReference>
<feature type="domain" description="Hemicentin-1-like von Willebrand factor A" evidence="7">
    <location>
        <begin position="1313"/>
        <end position="1478"/>
    </location>
</feature>
<evidence type="ECO:0000256" key="3">
    <source>
        <dbReference type="ARBA" id="ARBA00022729"/>
    </source>
</evidence>
<dbReference type="Gene3D" id="3.40.50.410">
    <property type="entry name" value="von Willebrand factor, type A domain"/>
    <property type="match status" value="2"/>
</dbReference>
<protein>
    <recommendedName>
        <fullName evidence="11">von Willebrand factor A domain-containing protein 7-like</fullName>
    </recommendedName>
</protein>
<dbReference type="Pfam" id="PF23619">
    <property type="entry name" value="Ig_VWA7"/>
    <property type="match status" value="2"/>
</dbReference>
<comment type="caution">
    <text evidence="9">The sequence shown here is derived from an EMBL/GenBank/DDBJ whole genome shotgun (WGS) entry which is preliminary data.</text>
</comment>
<evidence type="ECO:0000259" key="5">
    <source>
        <dbReference type="Pfam" id="PF23560"/>
    </source>
</evidence>
<dbReference type="InterPro" id="IPR052577">
    <property type="entry name" value="VWA7"/>
</dbReference>
<evidence type="ECO:0000313" key="9">
    <source>
        <dbReference type="EMBL" id="KAG7333827.1"/>
    </source>
</evidence>
<dbReference type="SUPFAM" id="SSF53300">
    <property type="entry name" value="vWA-like"/>
    <property type="match status" value="2"/>
</dbReference>
<sequence>MQGHKFNMLKKTVMIISLPEIISESHAFLEEAQSQCGICEDQQNMRSSVCIALVVLVLPVVQTFVPVGSGNTHVTITGNAVMKKIYEVCKAVAESEGRPFKPSGSSAEELLHACLSTNTGQVSGAKFHESLNQIYMQNGIVDRDYASSNPHHFNSEAFTKGHSLISQGVAAVKANIREDNLQAARETLGRVLHTLQDFYSHSNWVELGYKKTYTNLIKPDLTIDNVAEVDTPTCSDCASGTCSNPLLPSILQEKKLTSGYMGLNSPNKPNGKCSHGGGADLTSTQVPRGGINKDERLSHNAALHDTAVALAIDATVELLEDVRGAVGNKKYLRMMGIARTAVLCFVIDTTGSMSDDIAEAKRVAHSIIDSKKGTQDEPSEYILVPFNDPNFGPLIRTTNPDVMKSEISKLTAQGGGDEPEMCLSGLQLALTGAPASSHIYVFTDASAKDIHLKSTIIALIRSTKSTVSVFMTDKVRLTRALGTQGRPGFQVYYNLALASGGQAIQVTKANLPSATDIILDTSTAALVTVLQRARIPGRVENFPFLLDVSLSNVTAYLTGNNLRFTLHNPSGVSQPHTVSNGPLATIQTVGNLQRLHFNLNETGLWSISMESTEAYTIKVTGQSATTFIYDFVEEFTGPHSGFALIDGRPQQGIPKLLLTITGQKGAEALELQEVALVEVSDASVVNGTIEEMGGGNFLFTANQVPEGEFVVMMKGKDMTTSSYFQRQTTTQMSLSKVIIKAVVGSAMVPGKEFEVPFTVSTAGIGGVFTISAKNDKDFPLKYNPQLTVNTGSNASGTVKVTPPASTASGTDVTLTILAEGPRAEDSNYAVLRLSVVAEVTDFSSPKCEIVGVSPICPSDCIQSTWDLSVNITDGNGTGIERIYIQKGSGNFVYQSVEDGADDDESIDLFLDSSDSDEEANTFLDEYEAVTFSSLLTMARRGFSFSTPETPQPGRGLGDRNTPVSPAMDNKMLLTAITGLSHQLSKFAADVPREFKAINGRLQSIEDQLTQYQQNMRSSVCIALVVLVLPVVQTFVPVGNETTHVTITQNAVMKKIYEVCEAVAESEDREFKPSGSSAEELLCACLGTNTGQVSGAKFHEALNQIYIQNGIVDRDYASSNPHHFNSEAFTEGHSLISQGVAAVKANIREDNLQAARETLGRVLHTLQDFYSHSNWVELGYKITYANLIKPDLTIDNVAEVDTPTCSDCASGTCSNPLLPSILKEKKLTSGYMGLNSPNKPNGKCSHGGGADLTSTQVPRGGINKDERLSHNAALHDTAVALAIDATVDLLEDVRGAVGNKEYLRMMGIARTAVLCFVIDTTVGMSDGIAEAKRVAHSIIDSKKGTLDEPSEYILVPFNDPSFGPLIRTTNPDVMKSEISKLTAEGGGDEPEMCLSGLQLALTGAPASSHIYVFTDASAKDKHLESTIIALIRSTKSTVSVFMTEKTRPARVLHMQGRSGFQVYYNLALASGGQAIEVTKANLPSATDIILDTSTAALVTVLQRARIPGHVENFPFLLDASLSNVTAYLTGNNLRFTLHNPSGVSQPHTVSNGPLATIQTVGNLQRLHFNLNETGLWSISMESTEAYTIKVTGQSATTFIYDFVEEFSGPHSGFALIEGRPQKGLPAKLLLTMTGQKGAEALELQEVALVEVSDASVVNGTIEEMGDGNFLVTVNQVPEGEFVVMMKGKDMTTSSYFQRQTTTQMSLSKVIIKAVVGSAMVPGKEFEVPFTVSTDGLGGVFTISAKNDKDFPLKYNPQLTVNTGGNASGTVKVTPPASTASGTDVTLTILAEGPRAEDSNYAVLRLSVVAECEIVGVSPICPSDCIQSTWDLSVNITDGNGTGIERIYIQKGSGNLFYQSVEDGGITVVMGYYNASCCSPDVIVTAVDKEGNVGRCTYTVQRSGGVSPSLSLPLWACLLVSALSIMHDALPL</sequence>
<dbReference type="CDD" id="cd00198">
    <property type="entry name" value="vWFA"/>
    <property type="match status" value="1"/>
</dbReference>
<feature type="domain" description="VWA7 N-terminal" evidence="8">
    <location>
        <begin position="1076"/>
        <end position="1302"/>
    </location>
</feature>
<feature type="domain" description="VWA7 N-terminal" evidence="8">
    <location>
        <begin position="106"/>
        <end position="332"/>
    </location>
</feature>
<feature type="domain" description="VWA7 Ig-like" evidence="6">
    <location>
        <begin position="738"/>
        <end position="837"/>
    </location>
</feature>
<feature type="domain" description="Hemicentin-1-like von Willebrand factor A" evidence="7">
    <location>
        <begin position="343"/>
        <end position="508"/>
    </location>
</feature>
<dbReference type="OrthoDB" id="301415at2759"/>
<dbReference type="InterPro" id="IPR056861">
    <property type="entry name" value="HMCN1-like_VWA"/>
</dbReference>
<dbReference type="InterPro" id="IPR056862">
    <property type="entry name" value="VWA7_N"/>
</dbReference>